<dbReference type="PANTHER" id="PTHR43752:SF2">
    <property type="entry name" value="BNR_ASP-BOX REPEAT FAMILY PROTEIN"/>
    <property type="match status" value="1"/>
</dbReference>
<dbReference type="Proteomes" id="UP001164653">
    <property type="component" value="Chromosome"/>
</dbReference>
<feature type="domain" description="Sialidase" evidence="1">
    <location>
        <begin position="55"/>
        <end position="182"/>
    </location>
</feature>
<protein>
    <submittedName>
        <fullName evidence="2">Exo-alpha-sialidase</fullName>
    </submittedName>
</protein>
<proteinExistence type="predicted"/>
<keyword evidence="3" id="KW-1185">Reference proteome</keyword>
<evidence type="ECO:0000313" key="3">
    <source>
        <dbReference type="Proteomes" id="UP001164653"/>
    </source>
</evidence>
<accession>A0A9E8NAR6</accession>
<dbReference type="InterPro" id="IPR036278">
    <property type="entry name" value="Sialidase_sf"/>
</dbReference>
<dbReference type="RefSeq" id="WP_244821532.1">
    <property type="nucleotide sequence ID" value="NZ_CP112998.1"/>
</dbReference>
<dbReference type="PANTHER" id="PTHR43752">
    <property type="entry name" value="BNR/ASP-BOX REPEAT FAMILY PROTEIN"/>
    <property type="match status" value="1"/>
</dbReference>
<dbReference type="EMBL" id="CP112998">
    <property type="protein sequence ID" value="WAC11601.1"/>
    <property type="molecule type" value="Genomic_DNA"/>
</dbReference>
<gene>
    <name evidence="2" type="ORF">ON006_28200</name>
</gene>
<dbReference type="Gene3D" id="2.120.10.10">
    <property type="match status" value="2"/>
</dbReference>
<organism evidence="2 3">
    <name type="scientific">Dyadobacter pollutisoli</name>
    <dbReference type="NCBI Taxonomy" id="2910158"/>
    <lineage>
        <taxon>Bacteria</taxon>
        <taxon>Pseudomonadati</taxon>
        <taxon>Bacteroidota</taxon>
        <taxon>Cytophagia</taxon>
        <taxon>Cytophagales</taxon>
        <taxon>Spirosomataceae</taxon>
        <taxon>Dyadobacter</taxon>
    </lineage>
</organism>
<dbReference type="CDD" id="cd15482">
    <property type="entry name" value="Sialidase_non-viral"/>
    <property type="match status" value="1"/>
</dbReference>
<reference evidence="2" key="1">
    <citation type="submission" date="2022-11" db="EMBL/GenBank/DDBJ databases">
        <title>Dyadobacter pollutisoli sp. nov., isolated from plastic dumped soil.</title>
        <authorList>
            <person name="Kim J.M."/>
            <person name="Kim K.R."/>
            <person name="Lee J.K."/>
            <person name="Hao L."/>
            <person name="Jeon C.O."/>
        </authorList>
    </citation>
    <scope>NUCLEOTIDE SEQUENCE</scope>
    <source>
        <strain evidence="2">U1</strain>
    </source>
</reference>
<feature type="domain" description="Sialidase" evidence="1">
    <location>
        <begin position="206"/>
        <end position="373"/>
    </location>
</feature>
<sequence>MSDNLMKKLITTLVITLFVKVLLFAQSTPVVQQTLIFPPQEKHVHGSSIVSLPNGDFLVAWFQGSGERTADDVRIMGARLKKGETKWSEPFLMADTPHLPDCNPVLFLNAEGKLFLVWIAVQANLWEQSILRFKTSTDYNKTGAPVWNWQDNILLKPDNRFAEEVAKKFKDLPESTIGWAGYAPKYDEMIVEASKDVTKRSIGWMTRIKPLLMENGRIVLPLYSDGYNFSLTAISDDNGTSWKPGLPIVGRGPIQPAIVRKKNGTLVAYMRDSGDEPTRVHVSESADNGESWKATIKTDIPNTASVELLTLKDGKWAFLGNDIDNGRYELSLRVSDDEGKTWKWKTLIENDQSKKGGYSYPSLIQTADGLLHMTYSHHPEKGKKSIKYVVVDPKILTR</sequence>
<dbReference type="Pfam" id="PF13088">
    <property type="entry name" value="BNR_2"/>
    <property type="match status" value="2"/>
</dbReference>
<dbReference type="InterPro" id="IPR011040">
    <property type="entry name" value="Sialidase"/>
</dbReference>
<dbReference type="AlphaFoldDB" id="A0A9E8NAR6"/>
<evidence type="ECO:0000259" key="1">
    <source>
        <dbReference type="Pfam" id="PF13088"/>
    </source>
</evidence>
<dbReference type="SUPFAM" id="SSF50939">
    <property type="entry name" value="Sialidases"/>
    <property type="match status" value="1"/>
</dbReference>
<name>A0A9E8NAR6_9BACT</name>
<evidence type="ECO:0000313" key="2">
    <source>
        <dbReference type="EMBL" id="WAC11601.1"/>
    </source>
</evidence>
<dbReference type="KEGG" id="dpf:ON006_28200"/>